<dbReference type="AlphaFoldDB" id="A0A6J5ZCB1"/>
<gene>
    <name evidence="2" type="ORF">UFOPK3547_00336</name>
</gene>
<dbReference type="CDD" id="cd10147">
    <property type="entry name" value="Wzt_C-like"/>
    <property type="match status" value="1"/>
</dbReference>
<organism evidence="2">
    <name type="scientific">freshwater metagenome</name>
    <dbReference type="NCBI Taxonomy" id="449393"/>
    <lineage>
        <taxon>unclassified sequences</taxon>
        <taxon>metagenomes</taxon>
        <taxon>ecological metagenomes</taxon>
    </lineage>
</organism>
<sequence length="116" mass="12654">MPNGEPTTFSARIRFTEAVNNPIFSVSLANGARVPLFTASSDWSGKPSGKFEAGEEVVWRIEFDNPLGPDRYTVTPSVTIRDGATLAARERMSSVVVTRIAAGPLVDIPFSEELRR</sequence>
<proteinExistence type="predicted"/>
<feature type="domain" description="Wzt C-terminal" evidence="1">
    <location>
        <begin position="3"/>
        <end position="85"/>
    </location>
</feature>
<evidence type="ECO:0000313" key="2">
    <source>
        <dbReference type="EMBL" id="CAB4338060.1"/>
    </source>
</evidence>
<dbReference type="Pfam" id="PF14524">
    <property type="entry name" value="Wzt_C"/>
    <property type="match status" value="1"/>
</dbReference>
<dbReference type="Gene3D" id="2.70.50.60">
    <property type="entry name" value="abc- transporter (atp binding component) like domain"/>
    <property type="match status" value="1"/>
</dbReference>
<dbReference type="InterPro" id="IPR029439">
    <property type="entry name" value="Wzt_C"/>
</dbReference>
<evidence type="ECO:0000259" key="1">
    <source>
        <dbReference type="Pfam" id="PF14524"/>
    </source>
</evidence>
<accession>A0A6J5ZCB1</accession>
<reference evidence="2" key="1">
    <citation type="submission" date="2020-05" db="EMBL/GenBank/DDBJ databases">
        <authorList>
            <person name="Chiriac C."/>
            <person name="Salcher M."/>
            <person name="Ghai R."/>
            <person name="Kavagutti S V."/>
        </authorList>
    </citation>
    <scope>NUCLEOTIDE SEQUENCE</scope>
</reference>
<name>A0A6J5ZCB1_9ZZZZ</name>
<dbReference type="EMBL" id="CAESAN010000017">
    <property type="protein sequence ID" value="CAB4338060.1"/>
    <property type="molecule type" value="Genomic_DNA"/>
</dbReference>
<protein>
    <submittedName>
        <fullName evidence="2">Unannotated protein</fullName>
    </submittedName>
</protein>